<sequence length="146" mass="15898">MTSVSVHMCSAPGIHLVAPRIRVTFWSFAPVDDEVWLDSSGLSAQHSRNVGVIGEPEVESEMLNGETQVRQGVRCWAPDPGEDAFAGWFPHGPASGPGLGRIDQSTLTQPVELQKSWNLGYRCTSYDHHLLRNSYCCATAEPASST</sequence>
<protein>
    <submittedName>
        <fullName evidence="1">Uncharacterized protein</fullName>
    </submittedName>
</protein>
<dbReference type="KEGG" id="glz:GLAREA_11716"/>
<reference evidence="1 2" key="1">
    <citation type="journal article" date="2013" name="BMC Genomics">
        <title>Genomics-driven discovery of the pneumocandin biosynthetic gene cluster in the fungus Glarea lozoyensis.</title>
        <authorList>
            <person name="Chen L."/>
            <person name="Yue Q."/>
            <person name="Zhang X."/>
            <person name="Xiang M."/>
            <person name="Wang C."/>
            <person name="Li S."/>
            <person name="Che Y."/>
            <person name="Ortiz-Lopez F.J."/>
            <person name="Bills G.F."/>
            <person name="Liu X."/>
            <person name="An Z."/>
        </authorList>
    </citation>
    <scope>NUCLEOTIDE SEQUENCE [LARGE SCALE GENOMIC DNA]</scope>
    <source>
        <strain evidence="2">ATCC 20868 / MF5171</strain>
    </source>
</reference>
<dbReference type="GeneID" id="19470757"/>
<evidence type="ECO:0000313" key="2">
    <source>
        <dbReference type="Proteomes" id="UP000016922"/>
    </source>
</evidence>
<evidence type="ECO:0000313" key="1">
    <source>
        <dbReference type="EMBL" id="EPE25135.1"/>
    </source>
</evidence>
<dbReference type="EMBL" id="KE145372">
    <property type="protein sequence ID" value="EPE25135.1"/>
    <property type="molecule type" value="Genomic_DNA"/>
</dbReference>
<organism evidence="1 2">
    <name type="scientific">Glarea lozoyensis (strain ATCC 20868 / MF5171)</name>
    <dbReference type="NCBI Taxonomy" id="1116229"/>
    <lineage>
        <taxon>Eukaryota</taxon>
        <taxon>Fungi</taxon>
        <taxon>Dikarya</taxon>
        <taxon>Ascomycota</taxon>
        <taxon>Pezizomycotina</taxon>
        <taxon>Leotiomycetes</taxon>
        <taxon>Helotiales</taxon>
        <taxon>Helotiaceae</taxon>
        <taxon>Glarea</taxon>
    </lineage>
</organism>
<dbReference type="HOGENOM" id="CLU_1777629_0_0_1"/>
<accession>S3CGX4</accession>
<gene>
    <name evidence="1" type="ORF">GLAREA_11716</name>
</gene>
<name>S3CGX4_GLAL2</name>
<dbReference type="AlphaFoldDB" id="S3CGX4"/>
<keyword evidence="2" id="KW-1185">Reference proteome</keyword>
<dbReference type="RefSeq" id="XP_008088050.1">
    <property type="nucleotide sequence ID" value="XM_008089859.1"/>
</dbReference>
<dbReference type="Proteomes" id="UP000016922">
    <property type="component" value="Unassembled WGS sequence"/>
</dbReference>
<proteinExistence type="predicted"/>